<evidence type="ECO:0000313" key="3">
    <source>
        <dbReference type="Proteomes" id="UP000803844"/>
    </source>
</evidence>
<accession>A0A9P4XTH8</accession>
<name>A0A9P4XTH8_CRYP1</name>
<dbReference type="Proteomes" id="UP000803844">
    <property type="component" value="Unassembled WGS sequence"/>
</dbReference>
<evidence type="ECO:0000256" key="1">
    <source>
        <dbReference type="SAM" id="MobiDB-lite"/>
    </source>
</evidence>
<dbReference type="GO" id="GO:0033328">
    <property type="term" value="F:peroxisome membrane targeting sequence binding"/>
    <property type="evidence" value="ECO:0007669"/>
    <property type="project" value="TreeGrafter"/>
</dbReference>
<dbReference type="InterPro" id="IPR006708">
    <property type="entry name" value="Pex19"/>
</dbReference>
<evidence type="ECO:0000313" key="2">
    <source>
        <dbReference type="EMBL" id="KAF3760606.1"/>
    </source>
</evidence>
<feature type="region of interest" description="Disordered" evidence="1">
    <location>
        <begin position="62"/>
        <end position="96"/>
    </location>
</feature>
<gene>
    <name evidence="2" type="ORF">M406DRAFT_324395</name>
</gene>
<keyword evidence="3" id="KW-1185">Reference proteome</keyword>
<dbReference type="Pfam" id="PF04614">
    <property type="entry name" value="Pex19"/>
    <property type="match status" value="1"/>
</dbReference>
<dbReference type="InterPro" id="IPR038322">
    <property type="entry name" value="Pex19_C_sf"/>
</dbReference>
<dbReference type="GeneID" id="63836994"/>
<dbReference type="GO" id="GO:0005778">
    <property type="term" value="C:peroxisomal membrane"/>
    <property type="evidence" value="ECO:0007669"/>
    <property type="project" value="TreeGrafter"/>
</dbReference>
<dbReference type="PANTHER" id="PTHR12774">
    <property type="entry name" value="PEROXISOMAL BIOGENESIS FACTOR 19"/>
    <property type="match status" value="1"/>
</dbReference>
<dbReference type="AlphaFoldDB" id="A0A9P4XTH8"/>
<dbReference type="Gene3D" id="1.20.120.900">
    <property type="entry name" value="Pex19, mPTS binding domain"/>
    <property type="match status" value="1"/>
</dbReference>
<dbReference type="OrthoDB" id="21292at2759"/>
<dbReference type="RefSeq" id="XP_040771585.1">
    <property type="nucleotide sequence ID" value="XM_040919865.1"/>
</dbReference>
<comment type="caution">
    <text evidence="2">The sequence shown here is derived from an EMBL/GenBank/DDBJ whole genome shotgun (WGS) entry which is preliminary data.</text>
</comment>
<dbReference type="GO" id="GO:0045046">
    <property type="term" value="P:protein import into peroxisome membrane"/>
    <property type="evidence" value="ECO:0007669"/>
    <property type="project" value="TreeGrafter"/>
</dbReference>
<proteinExistence type="predicted"/>
<sequence length="96" mass="10864">MKELNDKFPDWMDKNRDKISEADRKRYEEQEGLVKEIVAKFEEGTYADSNPADREYIVERMQKMQAAGSPPPDLVGDMPSAQDALGAPDMDSCPPQ</sequence>
<reference evidence="2" key="1">
    <citation type="journal article" date="2020" name="Phytopathology">
        <title>Genome sequence of the chestnut blight fungus Cryphonectria parasitica EP155: A fundamental resource for an archetypical invasive plant pathogen.</title>
        <authorList>
            <person name="Crouch J.A."/>
            <person name="Dawe A."/>
            <person name="Aerts A."/>
            <person name="Barry K."/>
            <person name="Churchill A.C.L."/>
            <person name="Grimwood J."/>
            <person name="Hillman B."/>
            <person name="Milgroom M.G."/>
            <person name="Pangilinan J."/>
            <person name="Smith M."/>
            <person name="Salamov A."/>
            <person name="Schmutz J."/>
            <person name="Yadav J."/>
            <person name="Grigoriev I.V."/>
            <person name="Nuss D."/>
        </authorList>
    </citation>
    <scope>NUCLEOTIDE SEQUENCE</scope>
    <source>
        <strain evidence="2">EP155</strain>
    </source>
</reference>
<dbReference type="PANTHER" id="PTHR12774:SF2">
    <property type="entry name" value="PEROXISOMAL BIOGENESIS FACTOR 19"/>
    <property type="match status" value="1"/>
</dbReference>
<organism evidence="2 3">
    <name type="scientific">Cryphonectria parasitica (strain ATCC 38755 / EP155)</name>
    <dbReference type="NCBI Taxonomy" id="660469"/>
    <lineage>
        <taxon>Eukaryota</taxon>
        <taxon>Fungi</taxon>
        <taxon>Dikarya</taxon>
        <taxon>Ascomycota</taxon>
        <taxon>Pezizomycotina</taxon>
        <taxon>Sordariomycetes</taxon>
        <taxon>Sordariomycetidae</taxon>
        <taxon>Diaporthales</taxon>
        <taxon>Cryphonectriaceae</taxon>
        <taxon>Cryphonectria-Endothia species complex</taxon>
        <taxon>Cryphonectria</taxon>
    </lineage>
</organism>
<feature type="region of interest" description="Disordered" evidence="1">
    <location>
        <begin position="1"/>
        <end position="26"/>
    </location>
</feature>
<dbReference type="EMBL" id="MU032352">
    <property type="protein sequence ID" value="KAF3760606.1"/>
    <property type="molecule type" value="Genomic_DNA"/>
</dbReference>
<protein>
    <submittedName>
        <fullName evidence="2">Pex19 protein</fullName>
    </submittedName>
</protein>